<feature type="region of interest" description="Disordered" evidence="1">
    <location>
        <begin position="349"/>
        <end position="570"/>
    </location>
</feature>
<feature type="compositionally biased region" description="Low complexity" evidence="1">
    <location>
        <begin position="466"/>
        <end position="476"/>
    </location>
</feature>
<evidence type="ECO:0000256" key="1">
    <source>
        <dbReference type="SAM" id="MobiDB-lite"/>
    </source>
</evidence>
<name>A0ABP0AX42_9PEZI</name>
<reference evidence="2 3" key="1">
    <citation type="submission" date="2024-01" db="EMBL/GenBank/DDBJ databases">
        <authorList>
            <person name="Allen C."/>
            <person name="Tagirdzhanova G."/>
        </authorList>
    </citation>
    <scope>NUCLEOTIDE SEQUENCE [LARGE SCALE GENOMIC DNA]</scope>
</reference>
<organism evidence="2 3">
    <name type="scientific">Sporothrix curviconia</name>
    <dbReference type="NCBI Taxonomy" id="1260050"/>
    <lineage>
        <taxon>Eukaryota</taxon>
        <taxon>Fungi</taxon>
        <taxon>Dikarya</taxon>
        <taxon>Ascomycota</taxon>
        <taxon>Pezizomycotina</taxon>
        <taxon>Sordariomycetes</taxon>
        <taxon>Sordariomycetidae</taxon>
        <taxon>Ophiostomatales</taxon>
        <taxon>Ophiostomataceae</taxon>
        <taxon>Sporothrix</taxon>
    </lineage>
</organism>
<evidence type="ECO:0008006" key="4">
    <source>
        <dbReference type="Google" id="ProtNLM"/>
    </source>
</evidence>
<evidence type="ECO:0000313" key="2">
    <source>
        <dbReference type="EMBL" id="CAK7211824.1"/>
    </source>
</evidence>
<proteinExistence type="predicted"/>
<feature type="region of interest" description="Disordered" evidence="1">
    <location>
        <begin position="207"/>
        <end position="226"/>
    </location>
</feature>
<accession>A0ABP0AX42</accession>
<comment type="caution">
    <text evidence="2">The sequence shown here is derived from an EMBL/GenBank/DDBJ whole genome shotgun (WGS) entry which is preliminary data.</text>
</comment>
<feature type="region of interest" description="Disordered" evidence="1">
    <location>
        <begin position="289"/>
        <end position="309"/>
    </location>
</feature>
<keyword evidence="3" id="KW-1185">Reference proteome</keyword>
<sequence length="570" mass="63006">MPTYLCHGFRWHRPSIRVFVIVQDLDDASPDWLIRPATSRSLLEAFYNLFDFLPQHDVENDAEAEAAAAVVAQKAAAEAAAEKAAAAEQRGRRQSISQAARAKSKSRKEKKEEKEKARDVGDNAPTTTTMPTTTSTPGVVRRSDGRDEVLARQDRSAVKLLEEYDPQRMDEVSRPHAYVADYVARIDLSVSIVDEMARYERLQQQRWRREHKTKDGFPSMAGASDEGPSLGVALGVGDGSSGGATLSKKKKGSGWLEQLRDQLQKGEEIRWYIVVNNDEDRAYLDVEECSDGEDEEEEEEAVGEDTEQDVETIARRNHRVASPEEDIMPARRGTFDDFMDQGFADGVAMASSPLASDRDRERVREREKERQRQRLRYELTGDPNILSTLDGSLPPAASRMSYRPGPGKPTTTMTTTTTTTTTTTIPAMPARAPPMVFSLPPKSSSAPSISQAKQHQQQQPRRDRSSTVTSSLNSNNIGDEFAFPQPPPMLASAQMQRRPSQPEVLRPPQQASPQPPLPPLSPPTLRPKKSGDVTGLRPKTPNGWSGGASGFRRLFGRSSKTTVANDSAKP</sequence>
<dbReference type="EMBL" id="CAWUHB010000004">
    <property type="protein sequence ID" value="CAK7211824.1"/>
    <property type="molecule type" value="Genomic_DNA"/>
</dbReference>
<evidence type="ECO:0000313" key="3">
    <source>
        <dbReference type="Proteomes" id="UP001642405"/>
    </source>
</evidence>
<dbReference type="Proteomes" id="UP001642405">
    <property type="component" value="Unassembled WGS sequence"/>
</dbReference>
<feature type="region of interest" description="Disordered" evidence="1">
    <location>
        <begin position="83"/>
        <end position="144"/>
    </location>
</feature>
<feature type="compositionally biased region" description="Low complexity" evidence="1">
    <location>
        <begin position="125"/>
        <end position="137"/>
    </location>
</feature>
<gene>
    <name evidence="2" type="ORF">SCUCBS95973_001255</name>
</gene>
<feature type="compositionally biased region" description="Basic and acidic residues" evidence="1">
    <location>
        <begin position="356"/>
        <end position="379"/>
    </location>
</feature>
<feature type="compositionally biased region" description="Low complexity" evidence="1">
    <location>
        <begin position="410"/>
        <end position="424"/>
    </location>
</feature>
<protein>
    <recommendedName>
        <fullName evidence="4">Developmental regulator</fullName>
    </recommendedName>
</protein>
<feature type="compositionally biased region" description="Low complexity" evidence="1">
    <location>
        <begin position="448"/>
        <end position="459"/>
    </location>
</feature>
<feature type="compositionally biased region" description="Pro residues" evidence="1">
    <location>
        <begin position="513"/>
        <end position="525"/>
    </location>
</feature>
<feature type="compositionally biased region" description="Basic and acidic residues" evidence="1">
    <location>
        <begin position="109"/>
        <end position="121"/>
    </location>
</feature>
<feature type="compositionally biased region" description="Low complexity" evidence="1">
    <location>
        <begin position="83"/>
        <end position="101"/>
    </location>
</feature>
<feature type="compositionally biased region" description="Polar residues" evidence="1">
    <location>
        <begin position="558"/>
        <end position="570"/>
    </location>
</feature>